<feature type="signal peptide" evidence="2">
    <location>
        <begin position="1"/>
        <end position="19"/>
    </location>
</feature>
<evidence type="ECO:0000313" key="4">
    <source>
        <dbReference type="EMBL" id="CAH1792671.1"/>
    </source>
</evidence>
<gene>
    <name evidence="4" type="ORF">OFUS_LOCUS17613</name>
</gene>
<evidence type="ECO:0000256" key="1">
    <source>
        <dbReference type="SAM" id="Coils"/>
    </source>
</evidence>
<dbReference type="Gene3D" id="3.10.100.10">
    <property type="entry name" value="Mannose-Binding Protein A, subunit A"/>
    <property type="match status" value="1"/>
</dbReference>
<name>A0A8S4PI06_OWEFU</name>
<reference evidence="4" key="1">
    <citation type="submission" date="2022-03" db="EMBL/GenBank/DDBJ databases">
        <authorList>
            <person name="Martin C."/>
        </authorList>
    </citation>
    <scope>NUCLEOTIDE SEQUENCE</scope>
</reference>
<organism evidence="4 5">
    <name type="scientific">Owenia fusiformis</name>
    <name type="common">Polychaete worm</name>
    <dbReference type="NCBI Taxonomy" id="6347"/>
    <lineage>
        <taxon>Eukaryota</taxon>
        <taxon>Metazoa</taxon>
        <taxon>Spiralia</taxon>
        <taxon>Lophotrochozoa</taxon>
        <taxon>Annelida</taxon>
        <taxon>Polychaeta</taxon>
        <taxon>Sedentaria</taxon>
        <taxon>Canalipalpata</taxon>
        <taxon>Sabellida</taxon>
        <taxon>Oweniida</taxon>
        <taxon>Oweniidae</taxon>
        <taxon>Owenia</taxon>
    </lineage>
</organism>
<dbReference type="Proteomes" id="UP000749559">
    <property type="component" value="Unassembled WGS sequence"/>
</dbReference>
<feature type="domain" description="C-type lectin" evidence="3">
    <location>
        <begin position="81"/>
        <end position="221"/>
    </location>
</feature>
<evidence type="ECO:0000256" key="2">
    <source>
        <dbReference type="SAM" id="SignalP"/>
    </source>
</evidence>
<evidence type="ECO:0000313" key="5">
    <source>
        <dbReference type="Proteomes" id="UP000749559"/>
    </source>
</evidence>
<evidence type="ECO:0000259" key="3">
    <source>
        <dbReference type="PROSITE" id="PS50041"/>
    </source>
</evidence>
<dbReference type="EMBL" id="CAIIXF020000008">
    <property type="protein sequence ID" value="CAH1792671.1"/>
    <property type="molecule type" value="Genomic_DNA"/>
</dbReference>
<dbReference type="PROSITE" id="PS50041">
    <property type="entry name" value="C_TYPE_LECTIN_2"/>
    <property type="match status" value="1"/>
</dbReference>
<comment type="caution">
    <text evidence="4">The sequence shown here is derived from an EMBL/GenBank/DDBJ whole genome shotgun (WGS) entry which is preliminary data.</text>
</comment>
<dbReference type="CDD" id="cd00037">
    <property type="entry name" value="CLECT"/>
    <property type="match status" value="1"/>
</dbReference>
<protein>
    <recommendedName>
        <fullName evidence="3">C-type lectin domain-containing protein</fullName>
    </recommendedName>
</protein>
<dbReference type="InterPro" id="IPR001304">
    <property type="entry name" value="C-type_lectin-like"/>
</dbReference>
<feature type="coiled-coil region" evidence="1">
    <location>
        <begin position="19"/>
        <end position="53"/>
    </location>
</feature>
<dbReference type="AlphaFoldDB" id="A0A8S4PI06"/>
<keyword evidence="1" id="KW-0175">Coiled coil</keyword>
<keyword evidence="5" id="KW-1185">Reference proteome</keyword>
<dbReference type="InterPro" id="IPR016186">
    <property type="entry name" value="C-type_lectin-like/link_sf"/>
</dbReference>
<dbReference type="SMART" id="SM00034">
    <property type="entry name" value="CLECT"/>
    <property type="match status" value="1"/>
</dbReference>
<sequence length="234" mass="26232">MTGISNIAIFILFSTCINAQEETNCNTDCEKDLQKLQRQVKKLRKDVNELKVLGNAVIPQGIINEDAGHKSCPKHFHENAKLGTCYYIADSSKLMLMDRASAATYCASRGANLIAIETPEEQDYLRGFVFQRGLTNWPFWTSFNAENGEEEPVFEWLGGPAGPTKDVGEYMDFDGKSAEILGMVYQGKLMVPEFRCAIWDTDKLDEDGNSIKTNNWKLQNCFSKIAVPGCEVHI</sequence>
<feature type="chain" id="PRO_5035861327" description="C-type lectin domain-containing protein" evidence="2">
    <location>
        <begin position="20"/>
        <end position="234"/>
    </location>
</feature>
<dbReference type="InterPro" id="IPR016187">
    <property type="entry name" value="CTDL_fold"/>
</dbReference>
<proteinExistence type="predicted"/>
<accession>A0A8S4PI06</accession>
<keyword evidence="2" id="KW-0732">Signal</keyword>
<dbReference type="SUPFAM" id="SSF56436">
    <property type="entry name" value="C-type lectin-like"/>
    <property type="match status" value="1"/>
</dbReference>